<protein>
    <submittedName>
        <fullName evidence="1">Uncharacterized protein</fullName>
    </submittedName>
</protein>
<proteinExistence type="predicted"/>
<dbReference type="EMBL" id="HBUF01204486">
    <property type="protein sequence ID" value="CAG6663094.1"/>
    <property type="molecule type" value="Transcribed_RNA"/>
</dbReference>
<organism evidence="1">
    <name type="scientific">Cacopsylla melanoneura</name>
    <dbReference type="NCBI Taxonomy" id="428564"/>
    <lineage>
        <taxon>Eukaryota</taxon>
        <taxon>Metazoa</taxon>
        <taxon>Ecdysozoa</taxon>
        <taxon>Arthropoda</taxon>
        <taxon>Hexapoda</taxon>
        <taxon>Insecta</taxon>
        <taxon>Pterygota</taxon>
        <taxon>Neoptera</taxon>
        <taxon>Paraneoptera</taxon>
        <taxon>Hemiptera</taxon>
        <taxon>Sternorrhyncha</taxon>
        <taxon>Psylloidea</taxon>
        <taxon>Psyllidae</taxon>
        <taxon>Psyllinae</taxon>
        <taxon>Cacopsylla</taxon>
    </lineage>
</organism>
<evidence type="ECO:0000313" key="1">
    <source>
        <dbReference type="EMBL" id="CAG6663094.1"/>
    </source>
</evidence>
<sequence>MSTTSHHVPILLLSPVMHPVLVSLHRTFVKSIASAVLIVRIDFLVAVARLNVTPSNVRAIWLYESVTLTCVRHVEQISLMYQRYPARMLVFREDFTNYCSWLRLMLQAGGSS</sequence>
<dbReference type="AlphaFoldDB" id="A0A8D8WM57"/>
<reference evidence="1" key="1">
    <citation type="submission" date="2021-05" db="EMBL/GenBank/DDBJ databases">
        <authorList>
            <person name="Alioto T."/>
            <person name="Alioto T."/>
            <person name="Gomez Garrido J."/>
        </authorList>
    </citation>
    <scope>NUCLEOTIDE SEQUENCE</scope>
</reference>
<dbReference type="EMBL" id="HBUF01541493">
    <property type="protein sequence ID" value="CAG6755250.1"/>
    <property type="molecule type" value="Transcribed_RNA"/>
</dbReference>
<name>A0A8D8WM57_9HEMI</name>
<accession>A0A8D8WM57</accession>